<dbReference type="Proteomes" id="UP000253529">
    <property type="component" value="Unassembled WGS sequence"/>
</dbReference>
<dbReference type="InterPro" id="IPR036282">
    <property type="entry name" value="Glutathione-S-Trfase_C_sf"/>
</dbReference>
<dbReference type="PROSITE" id="PS50405">
    <property type="entry name" value="GST_CTER"/>
    <property type="match status" value="1"/>
</dbReference>
<evidence type="ECO:0000259" key="2">
    <source>
        <dbReference type="PROSITE" id="PS50405"/>
    </source>
</evidence>
<dbReference type="GO" id="GO:0016740">
    <property type="term" value="F:transferase activity"/>
    <property type="evidence" value="ECO:0007669"/>
    <property type="project" value="UniProtKB-KW"/>
</dbReference>
<organism evidence="3 4">
    <name type="scientific">Roseiarcus fermentans</name>
    <dbReference type="NCBI Taxonomy" id="1473586"/>
    <lineage>
        <taxon>Bacteria</taxon>
        <taxon>Pseudomonadati</taxon>
        <taxon>Pseudomonadota</taxon>
        <taxon>Alphaproteobacteria</taxon>
        <taxon>Hyphomicrobiales</taxon>
        <taxon>Roseiarcaceae</taxon>
        <taxon>Roseiarcus</taxon>
    </lineage>
</organism>
<dbReference type="InterPro" id="IPR036249">
    <property type="entry name" value="Thioredoxin-like_sf"/>
</dbReference>
<dbReference type="AlphaFoldDB" id="A0A366FBM3"/>
<dbReference type="RefSeq" id="WP_113890255.1">
    <property type="nucleotide sequence ID" value="NZ_QNRK01000017.1"/>
</dbReference>
<dbReference type="InterPro" id="IPR010987">
    <property type="entry name" value="Glutathione-S-Trfase_C-like"/>
</dbReference>
<dbReference type="PROSITE" id="PS50404">
    <property type="entry name" value="GST_NTER"/>
    <property type="match status" value="1"/>
</dbReference>
<dbReference type="Pfam" id="PF13409">
    <property type="entry name" value="GST_N_2"/>
    <property type="match status" value="1"/>
</dbReference>
<dbReference type="CDD" id="cd03182">
    <property type="entry name" value="GST_C_GTT2_like"/>
    <property type="match status" value="1"/>
</dbReference>
<dbReference type="OrthoDB" id="5293590at2"/>
<keyword evidence="4" id="KW-1185">Reference proteome</keyword>
<dbReference type="InterPro" id="IPR034345">
    <property type="entry name" value="Gtt2-like_N"/>
</dbReference>
<comment type="caution">
    <text evidence="3">The sequence shown here is derived from an EMBL/GenBank/DDBJ whole genome shotgun (WGS) entry which is preliminary data.</text>
</comment>
<dbReference type="SUPFAM" id="SSF52833">
    <property type="entry name" value="Thioredoxin-like"/>
    <property type="match status" value="1"/>
</dbReference>
<gene>
    <name evidence="3" type="ORF">DFR50_11734</name>
</gene>
<evidence type="ECO:0000259" key="1">
    <source>
        <dbReference type="PROSITE" id="PS50404"/>
    </source>
</evidence>
<dbReference type="CDD" id="cd03051">
    <property type="entry name" value="GST_N_GTT2_like"/>
    <property type="match status" value="1"/>
</dbReference>
<dbReference type="InterPro" id="IPR040079">
    <property type="entry name" value="Glutathione_S-Trfase"/>
</dbReference>
<dbReference type="Gene3D" id="1.20.1050.10">
    <property type="match status" value="1"/>
</dbReference>
<keyword evidence="3" id="KW-0808">Transferase</keyword>
<dbReference type="Gene3D" id="3.40.30.10">
    <property type="entry name" value="Glutaredoxin"/>
    <property type="match status" value="1"/>
</dbReference>
<feature type="domain" description="GST C-terminal" evidence="2">
    <location>
        <begin position="86"/>
        <end position="203"/>
    </location>
</feature>
<dbReference type="InterPro" id="IPR034346">
    <property type="entry name" value="Gtt2-like_C"/>
</dbReference>
<proteinExistence type="predicted"/>
<dbReference type="Pfam" id="PF00043">
    <property type="entry name" value="GST_C"/>
    <property type="match status" value="1"/>
</dbReference>
<evidence type="ECO:0000313" key="4">
    <source>
        <dbReference type="Proteomes" id="UP000253529"/>
    </source>
</evidence>
<dbReference type="SFLD" id="SFLDS00019">
    <property type="entry name" value="Glutathione_Transferase_(cytos"/>
    <property type="match status" value="1"/>
</dbReference>
<name>A0A366FBM3_9HYPH</name>
<dbReference type="InterPro" id="IPR004045">
    <property type="entry name" value="Glutathione_S-Trfase_N"/>
</dbReference>
<dbReference type="PANTHER" id="PTHR44051">
    <property type="entry name" value="GLUTATHIONE S-TRANSFERASE-RELATED"/>
    <property type="match status" value="1"/>
</dbReference>
<dbReference type="EMBL" id="QNRK01000017">
    <property type="protein sequence ID" value="RBP11149.1"/>
    <property type="molecule type" value="Genomic_DNA"/>
</dbReference>
<dbReference type="PANTHER" id="PTHR44051:SF8">
    <property type="entry name" value="GLUTATHIONE S-TRANSFERASE GSTA"/>
    <property type="match status" value="1"/>
</dbReference>
<sequence length="203" mass="22956">MKLYNSNFAPNPRRVRVFLAEKGVAIPRIEVDLAKLEQKAPEYSAVNPFQVIPALELDGGEVIGESIAICRYIEELHPEPNLFGATPLERAMVEMWQRRVEWHLLLPIAQAFRHSHPAMTKMEDPQIPDWAAANRTRALRNMMIFDRMLADRPFVAGDRFTVADITGLVALDFARPARIAIPPELGQLSRWHETLKARPSAAA</sequence>
<feature type="domain" description="GST N-terminal" evidence="1">
    <location>
        <begin position="1"/>
        <end position="81"/>
    </location>
</feature>
<evidence type="ECO:0000313" key="3">
    <source>
        <dbReference type="EMBL" id="RBP11149.1"/>
    </source>
</evidence>
<accession>A0A366FBM3</accession>
<dbReference type="SFLD" id="SFLDG00358">
    <property type="entry name" value="Main_(cytGST)"/>
    <property type="match status" value="1"/>
</dbReference>
<protein>
    <submittedName>
        <fullName evidence="3">Glutathione S-transferase</fullName>
    </submittedName>
</protein>
<dbReference type="InterPro" id="IPR004046">
    <property type="entry name" value="GST_C"/>
</dbReference>
<reference evidence="3 4" key="1">
    <citation type="submission" date="2018-06" db="EMBL/GenBank/DDBJ databases">
        <title>Genomic Encyclopedia of Type Strains, Phase IV (KMG-IV): sequencing the most valuable type-strain genomes for metagenomic binning, comparative biology and taxonomic classification.</title>
        <authorList>
            <person name="Goeker M."/>
        </authorList>
    </citation>
    <scope>NUCLEOTIDE SEQUENCE [LARGE SCALE GENOMIC DNA]</scope>
    <source>
        <strain evidence="3 4">DSM 24875</strain>
    </source>
</reference>
<dbReference type="SUPFAM" id="SSF47616">
    <property type="entry name" value="GST C-terminal domain-like"/>
    <property type="match status" value="1"/>
</dbReference>